<organism evidence="1 2">
    <name type="scientific">Streptomyces bauhiniae</name>
    <dbReference type="NCBI Taxonomy" id="2340725"/>
    <lineage>
        <taxon>Bacteria</taxon>
        <taxon>Bacillati</taxon>
        <taxon>Actinomycetota</taxon>
        <taxon>Actinomycetes</taxon>
        <taxon>Kitasatosporales</taxon>
        <taxon>Streptomycetaceae</taxon>
        <taxon>Streptomyces</taxon>
    </lineage>
</organism>
<evidence type="ECO:0000313" key="2">
    <source>
        <dbReference type="Proteomes" id="UP000470520"/>
    </source>
</evidence>
<name>A0A7K3QT68_9ACTN</name>
<comment type="caution">
    <text evidence="1">The sequence shown here is derived from an EMBL/GenBank/DDBJ whole genome shotgun (WGS) entry which is preliminary data.</text>
</comment>
<evidence type="ECO:0000313" key="1">
    <source>
        <dbReference type="EMBL" id="NEB93020.1"/>
    </source>
</evidence>
<sequence length="70" mass="7589">MSAPGHVQLLAYRVDRLRRTHVRTVLDAVLGPGHHRLPLDPRMVRGEAYLVARPSGGVLVAAVRGASARD</sequence>
<dbReference type="EMBL" id="JAAGMR010000190">
    <property type="protein sequence ID" value="NEB93020.1"/>
    <property type="molecule type" value="Genomic_DNA"/>
</dbReference>
<dbReference type="AlphaFoldDB" id="A0A7K3QT68"/>
<dbReference type="RefSeq" id="WP_164189045.1">
    <property type="nucleotide sequence ID" value="NZ_JAAGMR010000190.1"/>
</dbReference>
<gene>
    <name evidence="1" type="ORF">G3I21_15190</name>
</gene>
<accession>A0A7K3QT68</accession>
<protein>
    <submittedName>
        <fullName evidence="1">Uncharacterized protein</fullName>
    </submittedName>
</protein>
<reference evidence="1 2" key="1">
    <citation type="submission" date="2020-01" db="EMBL/GenBank/DDBJ databases">
        <title>Insect and environment-associated Actinomycetes.</title>
        <authorList>
            <person name="Currrie C."/>
            <person name="Chevrette M."/>
            <person name="Carlson C."/>
            <person name="Stubbendieck R."/>
            <person name="Wendt-Pienkowski E."/>
        </authorList>
    </citation>
    <scope>NUCLEOTIDE SEQUENCE [LARGE SCALE GENOMIC DNA]</scope>
    <source>
        <strain evidence="1 2">SID7754</strain>
    </source>
</reference>
<proteinExistence type="predicted"/>
<dbReference type="Proteomes" id="UP000470520">
    <property type="component" value="Unassembled WGS sequence"/>
</dbReference>